<dbReference type="Pfam" id="PF13424">
    <property type="entry name" value="TPR_12"/>
    <property type="match status" value="1"/>
</dbReference>
<keyword evidence="1" id="KW-0802">TPR repeat</keyword>
<dbReference type="InterPro" id="IPR019734">
    <property type="entry name" value="TPR_rpt"/>
</dbReference>
<dbReference type="SUPFAM" id="SSF48452">
    <property type="entry name" value="TPR-like"/>
    <property type="match status" value="2"/>
</dbReference>
<feature type="domain" description="TIR" evidence="3">
    <location>
        <begin position="125"/>
        <end position="269"/>
    </location>
</feature>
<feature type="repeat" description="TPR" evidence="1">
    <location>
        <begin position="1359"/>
        <end position="1392"/>
    </location>
</feature>
<feature type="compositionally biased region" description="Low complexity" evidence="2">
    <location>
        <begin position="28"/>
        <end position="39"/>
    </location>
</feature>
<gene>
    <name evidence="4" type="ORF">E4Q23_09685</name>
</gene>
<proteinExistence type="predicted"/>
<dbReference type="SUPFAM" id="SSF52200">
    <property type="entry name" value="Toll/Interleukin receptor TIR domain"/>
    <property type="match status" value="1"/>
</dbReference>
<dbReference type="Gene3D" id="3.40.50.300">
    <property type="entry name" value="P-loop containing nucleotide triphosphate hydrolases"/>
    <property type="match status" value="1"/>
</dbReference>
<evidence type="ECO:0000313" key="5">
    <source>
        <dbReference type="Proteomes" id="UP000749010"/>
    </source>
</evidence>
<dbReference type="InterPro" id="IPR027417">
    <property type="entry name" value="P-loop_NTPase"/>
</dbReference>
<dbReference type="PROSITE" id="PS50005">
    <property type="entry name" value="TPR"/>
    <property type="match status" value="1"/>
</dbReference>
<dbReference type="InterPro" id="IPR011990">
    <property type="entry name" value="TPR-like_helical_dom_sf"/>
</dbReference>
<sequence>MTSRASRRSHLWGQVFPRALGKSKDPARGAASAAANAGRRVLERSRWHAGHRRPAPRRRLAPGCHPGQHPPLSEQDPPGKKALSPRWNRMCRPRRPSPPPSSGRGRGRGGARPPDYEPQPMSRPTMSKLFISHSSRDDAFVRELRAALADQDQPGWIDSRELRGGDPLWSEIEQAIDGASAYAVLISNDALQSKWVGKELRRALEVQKQRGKDDGGKHRFPVIPLSLDGTQLGVLEMFFDEEPIYIPVSSDAGDAAGIAAVMDAILVALGRRLPADVAATPQPRAEPLEELVLELSDLKFQESDGVRRASARARLVYEPATVGQREVGCAQSWRLVAPMGPIEAEELRWYLEKYAVWPSHYFQERARRVEEQLAEWGQRLHQAAIPVAHSAQVMQAWAKIGDRCGRRFSVWVDSTPEAGAPDAEVASAREAATLLLGLPWELLHDGHAYLFQGARPTRVRRRLPNTRDHGVAVVATPIRILLVSARPEDDACGYIDHRASALPLVEAMEALPGLVQLRLLSPPTLPALRAELERAHGEKKPYHVVHFDGHGVYDRSLGLGGLCFERPEDSGKLDERRHSTVFTDELGSLLRDHRIPLVFLEACQSAQAGQASESVASELLKVGVGSVVAMSHSVLVDTARRFVAAFYQALAAGRRVGDAMLEGQRRLKDDSFRGRIFGVGELRLDDWFVPVLFQEKDDPQLFRSAPASQTLADFRSALATRLGALPKEPETGFVGRSRELLALQRLLGPDGGARYAVLRGQGGEGKTALAAEFARWLVRSQQMRRAAFVCVEGLEKNLAESVIDQLGGQLLKKAFSTQADCGGDLGKAEQEIARALREQPTLLLLDNMESVLLPPFIASETPEALSQEAGEELKTLLALCERLLPVGATRLIFTSREALPAPFDAQRQRRELNRLDRDDAVKLVERALNAAGGDAGASSDAAREEIDRLVDAVHCHARTLALLAPALRDRGVEASRKSLVELMAQMARRFPVDHPNAREQSLFASVELSLRRLSPDNRERARVLGVFHGGVDLDALRVMMHWEQADVAALAGELVATGLATPNRFKHLGLNPALCPYLRSCLDETEREELTARWIEGMRKYVRFLEQQQNQNSEVAATLTLLELPNLFALLDRVWRAADAEATIDLATSLYSLLCRLGKPRLLERVGQVRDAATAALDEGWSHAQFEATRTRIDQQLYSGQLREALAGAQRLLQRARDAGEQCYPAADYDLAMACSVLASAWRTSGGPERAGPLLDEARRRFESFAKERPGEGAEEMASDCFAEQGGCLRDLGRLDEAAAAYDEAIRRAEELTADRQVAVGKGQLGAVRLLQGRYPEALKAYEDARKRFTQLGEPGTVAGIWHQTGIAYKSAGQPEAAEEAYRKSLAINVQLGNVAGQAATLLQLGNLYNDALDRPEEAVAFYRQAAERYCDIGNLANEGRVKSNLGDTLRKLRRHAEARQEIRRAIECKAPFGHAASPWTTWAILADIETDAGDLDAAAGARSKAIACYLAYRRDGGENHDGEGRIALAASQPLLAGDPASAASLLQQVAAEPGAAWLLPFIHALQAITAGSRDRSLADAPELHYSMAAEILFLIETLEKAAL</sequence>
<dbReference type="SUPFAM" id="SSF52540">
    <property type="entry name" value="P-loop containing nucleoside triphosphate hydrolases"/>
    <property type="match status" value="1"/>
</dbReference>
<dbReference type="InterPro" id="IPR035897">
    <property type="entry name" value="Toll_tir_struct_dom_sf"/>
</dbReference>
<organism evidence="4 5">
    <name type="scientific">Candidatus Accumulibacter phosphatis</name>
    <dbReference type="NCBI Taxonomy" id="327160"/>
    <lineage>
        <taxon>Bacteria</taxon>
        <taxon>Pseudomonadati</taxon>
        <taxon>Pseudomonadota</taxon>
        <taxon>Betaproteobacteria</taxon>
        <taxon>Candidatus Accumulibacter</taxon>
    </lineage>
</organism>
<evidence type="ECO:0000259" key="3">
    <source>
        <dbReference type="PROSITE" id="PS50104"/>
    </source>
</evidence>
<dbReference type="PANTHER" id="PTHR47691:SF3">
    <property type="entry name" value="HTH-TYPE TRANSCRIPTIONAL REGULATOR RV0890C-RELATED"/>
    <property type="match status" value="1"/>
</dbReference>
<reference evidence="4 5" key="1">
    <citation type="submission" date="2019-03" db="EMBL/GenBank/DDBJ databases">
        <title>Metabolic reconstructions from genomes of highly enriched 'Candidatus Accumulibacter' and 'Candidatus Competibacter' bioreactor populations.</title>
        <authorList>
            <person name="Annavajhala M.K."/>
            <person name="Welles L."/>
            <person name="Abbas B."/>
            <person name="Sorokin D."/>
            <person name="Park H."/>
            <person name="Van Loosdrecht M."/>
            <person name="Chandran K."/>
        </authorList>
    </citation>
    <scope>NUCLEOTIDE SEQUENCE [LARGE SCALE GENOMIC DNA]</scope>
    <source>
        <strain evidence="4 5">SBR_S</strain>
    </source>
</reference>
<dbReference type="InterPro" id="IPR000157">
    <property type="entry name" value="TIR_dom"/>
</dbReference>
<evidence type="ECO:0000313" key="4">
    <source>
        <dbReference type="EMBL" id="NMQ28004.1"/>
    </source>
</evidence>
<dbReference type="Pfam" id="PF12770">
    <property type="entry name" value="CHAT"/>
    <property type="match status" value="1"/>
</dbReference>
<feature type="compositionally biased region" description="Basic residues" evidence="2">
    <location>
        <begin position="47"/>
        <end position="60"/>
    </location>
</feature>
<dbReference type="PANTHER" id="PTHR47691">
    <property type="entry name" value="REGULATOR-RELATED"/>
    <property type="match status" value="1"/>
</dbReference>
<dbReference type="Pfam" id="PF13676">
    <property type="entry name" value="TIR_2"/>
    <property type="match status" value="1"/>
</dbReference>
<dbReference type="EMBL" id="SPMY01000025">
    <property type="protein sequence ID" value="NMQ28004.1"/>
    <property type="molecule type" value="Genomic_DNA"/>
</dbReference>
<dbReference type="Gene3D" id="1.25.40.10">
    <property type="entry name" value="Tetratricopeptide repeat domain"/>
    <property type="match status" value="2"/>
</dbReference>
<accession>A0ABX1TUQ0</accession>
<comment type="caution">
    <text evidence="4">The sequence shown here is derived from an EMBL/GenBank/DDBJ whole genome shotgun (WGS) entry which is preliminary data.</text>
</comment>
<name>A0ABX1TUQ0_9PROT</name>
<dbReference type="SMART" id="SM00028">
    <property type="entry name" value="TPR"/>
    <property type="match status" value="5"/>
</dbReference>
<evidence type="ECO:0000256" key="2">
    <source>
        <dbReference type="SAM" id="MobiDB-lite"/>
    </source>
</evidence>
<keyword evidence="5" id="KW-1185">Reference proteome</keyword>
<dbReference type="Gene3D" id="3.40.50.10140">
    <property type="entry name" value="Toll/interleukin-1 receptor homology (TIR) domain"/>
    <property type="match status" value="1"/>
</dbReference>
<evidence type="ECO:0000256" key="1">
    <source>
        <dbReference type="PROSITE-ProRule" id="PRU00339"/>
    </source>
</evidence>
<dbReference type="Pfam" id="PF13181">
    <property type="entry name" value="TPR_8"/>
    <property type="match status" value="1"/>
</dbReference>
<dbReference type="Proteomes" id="UP000749010">
    <property type="component" value="Unassembled WGS sequence"/>
</dbReference>
<feature type="region of interest" description="Disordered" evidence="2">
    <location>
        <begin position="17"/>
        <end position="124"/>
    </location>
</feature>
<dbReference type="InterPro" id="IPR024983">
    <property type="entry name" value="CHAT_dom"/>
</dbReference>
<protein>
    <submittedName>
        <fullName evidence="4">CHAT domain-containing protein</fullName>
    </submittedName>
</protein>
<dbReference type="PROSITE" id="PS50104">
    <property type="entry name" value="TIR"/>
    <property type="match status" value="1"/>
</dbReference>